<evidence type="ECO:0000313" key="4">
    <source>
        <dbReference type="Proteomes" id="UP000176501"/>
    </source>
</evidence>
<comment type="caution">
    <text evidence="3">The sequence shown here is derived from an EMBL/GenBank/DDBJ whole genome shotgun (WGS) entry which is preliminary data.</text>
</comment>
<reference evidence="3 4" key="1">
    <citation type="journal article" date="2016" name="Nat. Commun.">
        <title>Thousands of microbial genomes shed light on interconnected biogeochemical processes in an aquifer system.</title>
        <authorList>
            <person name="Anantharaman K."/>
            <person name="Brown C.T."/>
            <person name="Hug L.A."/>
            <person name="Sharon I."/>
            <person name="Castelle C.J."/>
            <person name="Probst A.J."/>
            <person name="Thomas B.C."/>
            <person name="Singh A."/>
            <person name="Wilkins M.J."/>
            <person name="Karaoz U."/>
            <person name="Brodie E.L."/>
            <person name="Williams K.H."/>
            <person name="Hubbard S.S."/>
            <person name="Banfield J.F."/>
        </authorList>
    </citation>
    <scope>NUCLEOTIDE SEQUENCE [LARGE SCALE GENOMIC DNA]</scope>
</reference>
<dbReference type="Proteomes" id="UP000176501">
    <property type="component" value="Unassembled WGS sequence"/>
</dbReference>
<evidence type="ECO:0000259" key="2">
    <source>
        <dbReference type="Pfam" id="PF01370"/>
    </source>
</evidence>
<organism evidence="3 4">
    <name type="scientific">Candidatus Uhrbacteria bacterium RIFOXYB2_FULL_57_15</name>
    <dbReference type="NCBI Taxonomy" id="1802422"/>
    <lineage>
        <taxon>Bacteria</taxon>
        <taxon>Candidatus Uhriibacteriota</taxon>
    </lineage>
</organism>
<protein>
    <recommendedName>
        <fullName evidence="2">NAD-dependent epimerase/dehydratase domain-containing protein</fullName>
    </recommendedName>
</protein>
<dbReference type="Pfam" id="PF01370">
    <property type="entry name" value="Epimerase"/>
    <property type="match status" value="1"/>
</dbReference>
<feature type="domain" description="NAD-dependent epimerase/dehydratase" evidence="2">
    <location>
        <begin position="6"/>
        <end position="232"/>
    </location>
</feature>
<dbReference type="SUPFAM" id="SSF51735">
    <property type="entry name" value="NAD(P)-binding Rossmann-fold domains"/>
    <property type="match status" value="1"/>
</dbReference>
<comment type="similarity">
    <text evidence="1">Belongs to the NAD(P)-dependent epimerase/dehydratase family.</text>
</comment>
<accession>A0A1F7W4S2</accession>
<dbReference type="EMBL" id="MGFE01000029">
    <property type="protein sequence ID" value="OGL97812.1"/>
    <property type="molecule type" value="Genomic_DNA"/>
</dbReference>
<name>A0A1F7W4S2_9BACT</name>
<proteinExistence type="inferred from homology"/>
<dbReference type="InterPro" id="IPR036291">
    <property type="entry name" value="NAD(P)-bd_dom_sf"/>
</dbReference>
<dbReference type="InterPro" id="IPR001509">
    <property type="entry name" value="Epimerase_deHydtase"/>
</dbReference>
<dbReference type="PANTHER" id="PTHR43000">
    <property type="entry name" value="DTDP-D-GLUCOSE 4,6-DEHYDRATASE-RELATED"/>
    <property type="match status" value="1"/>
</dbReference>
<evidence type="ECO:0000256" key="1">
    <source>
        <dbReference type="ARBA" id="ARBA00007637"/>
    </source>
</evidence>
<dbReference type="AlphaFoldDB" id="A0A1F7W4S2"/>
<gene>
    <name evidence="3" type="ORF">A2304_03800</name>
</gene>
<evidence type="ECO:0000313" key="3">
    <source>
        <dbReference type="EMBL" id="OGL97812.1"/>
    </source>
</evidence>
<sequence length="313" mass="34069">MKHKTALVTGGAGFIGSHVVDALIKRRIKVYVIDDLSTGKKANLNPNATFFKMSVLHPGLMRLVEKLKPDVVFHLAAQIDVRCSVEDPPGDAEINVMGTLRMAHASAKAGVKKFIFTSSGGAMFSDDIRPPYSESLSADPIAPYGIAKRAAEMYLAFEHRIHGLPYVVLRLANVYGPRQALSGGYAGVISKFSQTMLAGKQCMITGTGRQTRDYVYVGDVVRAQMLAMEKGVTGLFHIGTGVQTNVNHLFKKINALTGSKQKETHVVACQGEVMRSALDARKAGKELGWKAEVPLDDGLRRTVEWFAKHASKK</sequence>
<dbReference type="Gene3D" id="3.40.50.720">
    <property type="entry name" value="NAD(P)-binding Rossmann-like Domain"/>
    <property type="match status" value="1"/>
</dbReference>